<keyword evidence="2" id="KW-1185">Reference proteome</keyword>
<dbReference type="PANTHER" id="PTHR45913:SF19">
    <property type="entry name" value="LOW QUALITY PROTEIN: ZINC FINGER BED DOMAIN-CONTAINING PROTEIN 5-LIKE"/>
    <property type="match status" value="1"/>
</dbReference>
<reference evidence="1" key="1">
    <citation type="submission" date="2020-08" db="EMBL/GenBank/DDBJ databases">
        <title>Multicomponent nature underlies the extraordinary mechanical properties of spider dragline silk.</title>
        <authorList>
            <person name="Kono N."/>
            <person name="Nakamura H."/>
            <person name="Mori M."/>
            <person name="Yoshida Y."/>
            <person name="Ohtoshi R."/>
            <person name="Malay A.D."/>
            <person name="Moran D.A.P."/>
            <person name="Tomita M."/>
            <person name="Numata K."/>
            <person name="Arakawa K."/>
        </authorList>
    </citation>
    <scope>NUCLEOTIDE SEQUENCE</scope>
</reference>
<dbReference type="Proteomes" id="UP000887159">
    <property type="component" value="Unassembled WGS sequence"/>
</dbReference>
<evidence type="ECO:0000313" key="2">
    <source>
        <dbReference type="Proteomes" id="UP000887159"/>
    </source>
</evidence>
<dbReference type="EMBL" id="BMAU01021290">
    <property type="protein sequence ID" value="GFY09519.1"/>
    <property type="molecule type" value="Genomic_DNA"/>
</dbReference>
<dbReference type="SUPFAM" id="SSF53098">
    <property type="entry name" value="Ribonuclease H-like"/>
    <property type="match status" value="1"/>
</dbReference>
<organism evidence="1 2">
    <name type="scientific">Trichonephila clavipes</name>
    <name type="common">Golden silk orbweaver</name>
    <name type="synonym">Nephila clavipes</name>
    <dbReference type="NCBI Taxonomy" id="2585209"/>
    <lineage>
        <taxon>Eukaryota</taxon>
        <taxon>Metazoa</taxon>
        <taxon>Ecdysozoa</taxon>
        <taxon>Arthropoda</taxon>
        <taxon>Chelicerata</taxon>
        <taxon>Arachnida</taxon>
        <taxon>Araneae</taxon>
        <taxon>Araneomorphae</taxon>
        <taxon>Entelegynae</taxon>
        <taxon>Araneoidea</taxon>
        <taxon>Nephilidae</taxon>
        <taxon>Trichonephila</taxon>
    </lineage>
</organism>
<comment type="caution">
    <text evidence="1">The sequence shown here is derived from an EMBL/GenBank/DDBJ whole genome shotgun (WGS) entry which is preliminary data.</text>
</comment>
<name>A0A8X6VJG5_TRICX</name>
<accession>A0A8X6VJG5</accession>
<dbReference type="AlphaFoldDB" id="A0A8X6VJG5"/>
<gene>
    <name evidence="1" type="primary">ZBED5</name>
    <name evidence="1" type="ORF">TNCV_4321981</name>
</gene>
<sequence length="390" mass="45248">MFGDNFAKELQSIPLSNDTVSRRIDDTAEDVEQQLFGKLRDKLFSIQLDEATDSNKDAHFIAYVQFWDGMSAVEEILFCKPIKLKATAIALFDILNNFINEANIEWKNCVGICTDGARTMSGGFKSIQALVKQKSPLCIWIYCMIHREALASKEMSPGLNIVLMTVVTVVNYIKMRPLTSRIFSGLYKDMGAVHSSLLFYCEARWLSRGKFLQRVYELRNEITIFLEEENQPEAEKFRDGLFMMKLSYLVDIFEKLNILNLQLQGSNVHMFDTSDKINAFCRKLELWSRNLKQKNLEMFENADKCVKTYKTEEQHVEVVYKTIEYHLAMLAKNFKKIFFFAEDNLIASYEWVRDPFQNTLEGLSTTEEEIFIDFTSSGEIKGQFCNKTHF</sequence>
<protein>
    <submittedName>
        <fullName evidence="1">Zinc finger BED domain-containing protein 5</fullName>
    </submittedName>
</protein>
<evidence type="ECO:0000313" key="1">
    <source>
        <dbReference type="EMBL" id="GFY09519.1"/>
    </source>
</evidence>
<proteinExistence type="predicted"/>
<dbReference type="InterPro" id="IPR012337">
    <property type="entry name" value="RNaseH-like_sf"/>
</dbReference>
<dbReference type="PANTHER" id="PTHR45913">
    <property type="entry name" value="EPM2A-INTERACTING PROTEIN 1"/>
    <property type="match status" value="1"/>
</dbReference>